<evidence type="ECO:0000313" key="2">
    <source>
        <dbReference type="EMBL" id="CUX37822.1"/>
    </source>
</evidence>
<feature type="region of interest" description="Disordered" evidence="1">
    <location>
        <begin position="1"/>
        <end position="24"/>
    </location>
</feature>
<feature type="region of interest" description="Disordered" evidence="1">
    <location>
        <begin position="172"/>
        <end position="193"/>
    </location>
</feature>
<accession>A0A1S7QJD9</accession>
<dbReference type="EMBL" id="FBWG01000023">
    <property type="protein sequence ID" value="CUX37822.1"/>
    <property type="molecule type" value="Genomic_DNA"/>
</dbReference>
<dbReference type="AlphaFoldDB" id="A0A1S7QJD9"/>
<evidence type="ECO:0000313" key="3">
    <source>
        <dbReference type="Proteomes" id="UP000191987"/>
    </source>
</evidence>
<gene>
    <name evidence="2" type="ORF">AGR7C_Cc60002</name>
</gene>
<evidence type="ECO:0000256" key="1">
    <source>
        <dbReference type="SAM" id="MobiDB-lite"/>
    </source>
</evidence>
<dbReference type="Proteomes" id="UP000191987">
    <property type="component" value="Unassembled WGS sequence"/>
</dbReference>
<name>A0A1S7QJD9_9HYPH</name>
<proteinExistence type="predicted"/>
<protein>
    <submittedName>
        <fullName evidence="2">Uncharacterized protein</fullName>
    </submittedName>
</protein>
<sequence length="301" mass="33786">MPLLFERPFGGEQRDSPRLLHPGPHLSIGLPGDGRFQQFEIFSAWRFQNGVGGGKPHGFFRAQQGQPAECGADDAAQIIVDLDLADSRLRRFTRTFTRQRIDQRKIGTCRFRHENQIVGLAHVKIARRKSLERRHDTRIARGGDLPDQHFGLLEIRRAERIDQRLRLALREGLSRDPQGEPEEDGSEKRSDRHVGVLGRFATGRLNFARPEYAALPPSALPGISPSRGEIGKMLSRHFILEFRDGRDLAAGRSPPLRGRCPAGQRGVILAQFPIIKPPPTTGAAPTPLISYPCRRTSHWPH</sequence>
<organism evidence="2 3">
    <name type="scientific">Agrobacterium deltaense Zutra 3/1</name>
    <dbReference type="NCBI Taxonomy" id="1183427"/>
    <lineage>
        <taxon>Bacteria</taxon>
        <taxon>Pseudomonadati</taxon>
        <taxon>Pseudomonadota</taxon>
        <taxon>Alphaproteobacteria</taxon>
        <taxon>Hyphomicrobiales</taxon>
        <taxon>Rhizobiaceae</taxon>
        <taxon>Rhizobium/Agrobacterium group</taxon>
        <taxon>Agrobacterium</taxon>
    </lineage>
</organism>
<reference evidence="2 3" key="1">
    <citation type="submission" date="2016-01" db="EMBL/GenBank/DDBJ databases">
        <authorList>
            <person name="Oliw E.H."/>
        </authorList>
    </citation>
    <scope>NUCLEOTIDE SEQUENCE [LARGE SCALE GENOMIC DNA]</scope>
    <source>
        <strain evidence="2 3">Zutra 3-1</strain>
    </source>
</reference>